<dbReference type="SUPFAM" id="SSF53067">
    <property type="entry name" value="Actin-like ATPase domain"/>
    <property type="match status" value="1"/>
</dbReference>
<comment type="caution">
    <text evidence="4">The sequence shown here is derived from an EMBL/GenBank/DDBJ whole genome shotgun (WGS) entry which is preliminary data.</text>
</comment>
<dbReference type="Proteomes" id="UP000765160">
    <property type="component" value="Unassembled WGS sequence"/>
</dbReference>
<feature type="domain" description="Hydantoinase A/oxoprolinase" evidence="1">
    <location>
        <begin position="207"/>
        <end position="501"/>
    </location>
</feature>
<evidence type="ECO:0000313" key="4">
    <source>
        <dbReference type="EMBL" id="NKE44114.1"/>
    </source>
</evidence>
<gene>
    <name evidence="4" type="ORF">HB662_04960</name>
</gene>
<sequence>MSAGTARIGVDVGGTFTDFVLHDPVRKLVATGKRLTTPDDPSEAIIAGTMRLLEETGLKPADLHSIVHGTTLVTNTIIERTGATVGLLTTAGFRDVIEIGRETRYDLYDLYLEAPPTLVPRHRRLEIPERIDVHGATLLPLDEQAVRDAVTRLVEVEKIEALAIAFLHSYHADRHEVRAGAIVAEMYPDLPLSLSSRVAPEIREFERTSTACANAYVQPLMRRYLDKLEADLAALGFVGRLHVMLSGGGIAAVRDAKEFPIRLIESGPAAGAMAASFLARLTGEMHVVSFDMGGTTAKMCLVENAAPDRKFDFEAGRVRRFQKGSGLPLKVSVVDMIEIGAGGGSISRVDEASGLMKVGPRSAGAKPGPICYGRGGTEPTVTDGDLVLGRLDPKYFLGGEMALDPNAVQRAIETGIAKKLGVERDMAALGIRRIVDETMAAATRMHLAEKGRDPRRYTLIAFGGAGPVHSYDLARLLKMKRMLVPLGAGVASALGFLVAPPATDLVRSHVGRLERLDWDHVNGLLAQMAEEGRALLLETGADPDQITAVAAADMRHVGQGFEIPVKLPSTTLSAADLPAIRENFFASYRERFGRALTDLPIEALSWRVACLAPGRDIQLAEVANTATESFTDATQAARGVRDVLFEGIGWRPCQVYDRYALAPGASFLGPALVEERESTCVIGPEAKVSVDRFRNLVVELP</sequence>
<organism evidence="4 5">
    <name type="scientific">Falsiroseomonas frigidaquae</name>
    <dbReference type="NCBI Taxonomy" id="487318"/>
    <lineage>
        <taxon>Bacteria</taxon>
        <taxon>Pseudomonadati</taxon>
        <taxon>Pseudomonadota</taxon>
        <taxon>Alphaproteobacteria</taxon>
        <taxon>Acetobacterales</taxon>
        <taxon>Roseomonadaceae</taxon>
        <taxon>Falsiroseomonas</taxon>
    </lineage>
</organism>
<dbReference type="InterPro" id="IPR045079">
    <property type="entry name" value="Oxoprolinase-like"/>
</dbReference>
<dbReference type="Pfam" id="PF19278">
    <property type="entry name" value="Hydant_A_C"/>
    <property type="match status" value="1"/>
</dbReference>
<name>A0ABX1EU01_9PROT</name>
<dbReference type="InterPro" id="IPR043129">
    <property type="entry name" value="ATPase_NBD"/>
</dbReference>
<feature type="domain" description="Acetophenone carboxylase-like C-terminal" evidence="3">
    <location>
        <begin position="528"/>
        <end position="695"/>
    </location>
</feature>
<evidence type="ECO:0000259" key="1">
    <source>
        <dbReference type="Pfam" id="PF01968"/>
    </source>
</evidence>
<reference evidence="4 5" key="1">
    <citation type="submission" date="2020-03" db="EMBL/GenBank/DDBJ databases">
        <title>Roseomonas selenitidurans sp. nov. isolated from soil.</title>
        <authorList>
            <person name="Liu H."/>
        </authorList>
    </citation>
    <scope>NUCLEOTIDE SEQUENCE [LARGE SCALE GENOMIC DNA]</scope>
    <source>
        <strain evidence="4 5">JCM 15073</strain>
    </source>
</reference>
<proteinExistence type="predicted"/>
<keyword evidence="5" id="KW-1185">Reference proteome</keyword>
<dbReference type="EMBL" id="JAAVTX010000002">
    <property type="protein sequence ID" value="NKE44114.1"/>
    <property type="molecule type" value="Genomic_DNA"/>
</dbReference>
<evidence type="ECO:0000313" key="5">
    <source>
        <dbReference type="Proteomes" id="UP000765160"/>
    </source>
</evidence>
<dbReference type="InterPro" id="IPR049517">
    <property type="entry name" value="ACX-like_C"/>
</dbReference>
<evidence type="ECO:0000259" key="2">
    <source>
        <dbReference type="Pfam" id="PF05378"/>
    </source>
</evidence>
<dbReference type="PANTHER" id="PTHR11365:SF23">
    <property type="entry name" value="HYPOTHETICAL 5-OXOPROLINASE (EUROFUNG)-RELATED"/>
    <property type="match status" value="1"/>
</dbReference>
<dbReference type="Pfam" id="PF05378">
    <property type="entry name" value="Hydant_A_N"/>
    <property type="match status" value="1"/>
</dbReference>
<dbReference type="RefSeq" id="WP_168047817.1">
    <property type="nucleotide sequence ID" value="NZ_JAATJR010000002.1"/>
</dbReference>
<evidence type="ECO:0000259" key="3">
    <source>
        <dbReference type="Pfam" id="PF19278"/>
    </source>
</evidence>
<dbReference type="InterPro" id="IPR002821">
    <property type="entry name" value="Hydantoinase_A"/>
</dbReference>
<accession>A0ABX1EU01</accession>
<protein>
    <submittedName>
        <fullName evidence="4">Hydantoinase/oxoprolinase family protein</fullName>
    </submittedName>
</protein>
<dbReference type="InterPro" id="IPR008040">
    <property type="entry name" value="Hydant_A_N"/>
</dbReference>
<feature type="domain" description="Hydantoinase/oxoprolinase N-terminal" evidence="2">
    <location>
        <begin position="7"/>
        <end position="186"/>
    </location>
</feature>
<dbReference type="PANTHER" id="PTHR11365">
    <property type="entry name" value="5-OXOPROLINASE RELATED"/>
    <property type="match status" value="1"/>
</dbReference>
<dbReference type="Pfam" id="PF01968">
    <property type="entry name" value="Hydantoinase_A"/>
    <property type="match status" value="1"/>
</dbReference>